<protein>
    <submittedName>
        <fullName evidence="1">Uncharacterized protein</fullName>
    </submittedName>
</protein>
<dbReference type="RefSeq" id="WP_116609855.1">
    <property type="nucleotide sequence ID" value="NZ_QEOB01000002.1"/>
</dbReference>
<evidence type="ECO:0000313" key="1">
    <source>
        <dbReference type="EMBL" id="PVX86443.1"/>
    </source>
</evidence>
<name>A0ABX5KW58_9BURK</name>
<organism evidence="1 2">
    <name type="scientific">Paraburkholderia unamae</name>
    <dbReference type="NCBI Taxonomy" id="219649"/>
    <lineage>
        <taxon>Bacteria</taxon>
        <taxon>Pseudomonadati</taxon>
        <taxon>Pseudomonadota</taxon>
        <taxon>Betaproteobacteria</taxon>
        <taxon>Burkholderiales</taxon>
        <taxon>Burkholderiaceae</taxon>
        <taxon>Paraburkholderia</taxon>
    </lineage>
</organism>
<dbReference type="EMBL" id="QEOB01000002">
    <property type="protein sequence ID" value="PVX86443.1"/>
    <property type="molecule type" value="Genomic_DNA"/>
</dbReference>
<comment type="caution">
    <text evidence="1">The sequence shown here is derived from an EMBL/GenBank/DDBJ whole genome shotgun (WGS) entry which is preliminary data.</text>
</comment>
<gene>
    <name evidence="1" type="ORF">C7402_102279</name>
</gene>
<proteinExistence type="predicted"/>
<keyword evidence="2" id="KW-1185">Reference proteome</keyword>
<evidence type="ECO:0000313" key="2">
    <source>
        <dbReference type="Proteomes" id="UP000245712"/>
    </source>
</evidence>
<accession>A0ABX5KW58</accession>
<reference evidence="1 2" key="1">
    <citation type="submission" date="2018-05" db="EMBL/GenBank/DDBJ databases">
        <title>Genomic Encyclopedia of Type Strains, Phase IV (KMG-V): Genome sequencing to study the core and pangenomes of soil and plant-associated prokaryotes.</title>
        <authorList>
            <person name="Whitman W."/>
        </authorList>
    </citation>
    <scope>NUCLEOTIDE SEQUENCE [LARGE SCALE GENOMIC DNA]</scope>
    <source>
        <strain evidence="1 2">SCZa-39</strain>
    </source>
</reference>
<dbReference type="Proteomes" id="UP000245712">
    <property type="component" value="Unassembled WGS sequence"/>
</dbReference>
<sequence>MNSAQRRRAYRAMPKEGQRVAWTTRVGNAREGIVEGKKEWFHGQFNEERLNVPCVHRVRVKMPFGSHVHPLVKNIRIVRGAA</sequence>